<evidence type="ECO:0000259" key="2">
    <source>
        <dbReference type="Pfam" id="PF00144"/>
    </source>
</evidence>
<feature type="transmembrane region" description="Helical" evidence="1">
    <location>
        <begin position="634"/>
        <end position="655"/>
    </location>
</feature>
<keyword evidence="3" id="KW-0378">Hydrolase</keyword>
<feature type="transmembrane region" description="Helical" evidence="1">
    <location>
        <begin position="667"/>
        <end position="686"/>
    </location>
</feature>
<sequence length="689" mass="77022">MFRIKYLTFVSCLIILVLILSTTGAYATIQDTSLEDFFNHTMESKLEKYNIPNATVSVVKDGEIVYKKGFGWADIENNIPVDPDNTLFRIGSTSKLITWTAVMQLVEAGKLDLNTDINRYLDFEISPQLEKPLQNTMAEPITMTHLMTHTPGFEDHPDMLFRLSEDELLPLNEYVKKHLPARIFPAGEVAAYSNYGTALAGYIVERVSGQPFSDYVESNIFTPLNMNNSTYRQPPTLDSSQACMAIPYRFIDGSYTEAGFEYIMLEPAGSMSSTASDMANFMLAHLSGGALSIGSTLRAPQFGFAGSNVKGRNCGAVSTHPCNEAGEIFSPLYNGSRILKEATLEEMHKQHFTYDPTLGGMTLGFMEGDFNEKEVLFHGGSTMLYNTGLYLVPEVNTGIFISYSGGNHLLHTEVFQEYMDYYYPVNDPVKAVPGEGSRERAEKYTGEYQMNRKSVTTDDKITNILAGGIINVAMNEDGYLLVTSGGETNQFVEIGPGAYQNLREGRTQDGFGRFHKIIFKTDPLGKIMLTTDGPMTYSKAPFYSTVKFTAFAALSIALIVIGSLIYWIIRMIASWFKRGKNKESLAAIASWLGICTSITILILVANLFSAPVDRLYQLPPDAYMPVKENPLLDFVPILMWIFTPLILSLTVIAWWKGLWGRIARVHYSIFALAVMGLMWMLNYWNIFIK</sequence>
<gene>
    <name evidence="3" type="ORF">ASZ90_017116</name>
</gene>
<dbReference type="GO" id="GO:0008800">
    <property type="term" value="F:beta-lactamase activity"/>
    <property type="evidence" value="ECO:0007669"/>
    <property type="project" value="UniProtKB-EC"/>
</dbReference>
<dbReference type="SUPFAM" id="SSF56601">
    <property type="entry name" value="beta-lactamase/transpeptidase-like"/>
    <property type="match status" value="1"/>
</dbReference>
<dbReference type="PANTHER" id="PTHR46825">
    <property type="entry name" value="D-ALANYL-D-ALANINE-CARBOXYPEPTIDASE/ENDOPEPTIDASE AMPH"/>
    <property type="match status" value="1"/>
</dbReference>
<comment type="caution">
    <text evidence="3">The sequence shown here is derived from an EMBL/GenBank/DDBJ whole genome shotgun (WGS) entry which is preliminary data.</text>
</comment>
<reference evidence="3" key="1">
    <citation type="journal article" date="2015" name="Proc. Natl. Acad. Sci. U.S.A.">
        <title>Networks of energetic and metabolic interactions define dynamics in microbial communities.</title>
        <authorList>
            <person name="Embree M."/>
            <person name="Liu J.K."/>
            <person name="Al-Bassam M.M."/>
            <person name="Zengler K."/>
        </authorList>
    </citation>
    <scope>NUCLEOTIDE SEQUENCE</scope>
</reference>
<dbReference type="InterPro" id="IPR012338">
    <property type="entry name" value="Beta-lactam/transpept-like"/>
</dbReference>
<keyword evidence="1" id="KW-1133">Transmembrane helix</keyword>
<dbReference type="Gene3D" id="3.40.710.10">
    <property type="entry name" value="DD-peptidase/beta-lactamase superfamily"/>
    <property type="match status" value="1"/>
</dbReference>
<dbReference type="AlphaFoldDB" id="A0A0W8E9Y0"/>
<evidence type="ECO:0000313" key="3">
    <source>
        <dbReference type="EMBL" id="KUG05434.1"/>
    </source>
</evidence>
<dbReference type="InterPro" id="IPR050491">
    <property type="entry name" value="AmpC-like"/>
</dbReference>
<feature type="transmembrane region" description="Helical" evidence="1">
    <location>
        <begin position="585"/>
        <end position="608"/>
    </location>
</feature>
<dbReference type="PANTHER" id="PTHR46825:SF9">
    <property type="entry name" value="BETA-LACTAMASE-RELATED DOMAIN-CONTAINING PROTEIN"/>
    <property type="match status" value="1"/>
</dbReference>
<organism evidence="3">
    <name type="scientific">hydrocarbon metagenome</name>
    <dbReference type="NCBI Taxonomy" id="938273"/>
    <lineage>
        <taxon>unclassified sequences</taxon>
        <taxon>metagenomes</taxon>
        <taxon>ecological metagenomes</taxon>
    </lineage>
</organism>
<feature type="transmembrane region" description="Helical" evidence="1">
    <location>
        <begin position="548"/>
        <end position="573"/>
    </location>
</feature>
<name>A0A0W8E9Y0_9ZZZZ</name>
<dbReference type="Pfam" id="PF00144">
    <property type="entry name" value="Beta-lactamase"/>
    <property type="match status" value="1"/>
</dbReference>
<dbReference type="InterPro" id="IPR001466">
    <property type="entry name" value="Beta-lactam-related"/>
</dbReference>
<keyword evidence="1" id="KW-0812">Transmembrane</keyword>
<accession>A0A0W8E9Y0</accession>
<dbReference type="EMBL" id="LNQE01001813">
    <property type="protein sequence ID" value="KUG05434.1"/>
    <property type="molecule type" value="Genomic_DNA"/>
</dbReference>
<feature type="domain" description="Beta-lactamase-related" evidence="2">
    <location>
        <begin position="39"/>
        <end position="401"/>
    </location>
</feature>
<proteinExistence type="predicted"/>
<protein>
    <submittedName>
        <fullName evidence="3">Beta-lactamase</fullName>
        <ecNumber evidence="3">3.5.2.6</ecNumber>
    </submittedName>
</protein>
<evidence type="ECO:0000256" key="1">
    <source>
        <dbReference type="SAM" id="Phobius"/>
    </source>
</evidence>
<dbReference type="EC" id="3.5.2.6" evidence="3"/>
<keyword evidence="1" id="KW-0472">Membrane</keyword>